<feature type="compositionally biased region" description="Basic and acidic residues" evidence="1">
    <location>
        <begin position="28"/>
        <end position="46"/>
    </location>
</feature>
<feature type="compositionally biased region" description="Polar residues" evidence="1">
    <location>
        <begin position="175"/>
        <end position="186"/>
    </location>
</feature>
<feature type="compositionally biased region" description="Basic and acidic residues" evidence="1">
    <location>
        <begin position="311"/>
        <end position="327"/>
    </location>
</feature>
<evidence type="ECO:0000256" key="1">
    <source>
        <dbReference type="SAM" id="MobiDB-lite"/>
    </source>
</evidence>
<name>A0A7S0ZXY9_NOCSC</name>
<feature type="region of interest" description="Disordered" evidence="1">
    <location>
        <begin position="239"/>
        <end position="295"/>
    </location>
</feature>
<feature type="region of interest" description="Disordered" evidence="1">
    <location>
        <begin position="145"/>
        <end position="192"/>
    </location>
</feature>
<feature type="region of interest" description="Disordered" evidence="1">
    <location>
        <begin position="1"/>
        <end position="110"/>
    </location>
</feature>
<dbReference type="AlphaFoldDB" id="A0A7S0ZXY9"/>
<accession>A0A7S0ZXY9</accession>
<feature type="region of interest" description="Disordered" evidence="1">
    <location>
        <begin position="311"/>
        <end position="397"/>
    </location>
</feature>
<evidence type="ECO:0000313" key="2">
    <source>
        <dbReference type="EMBL" id="CAD8836020.1"/>
    </source>
</evidence>
<feature type="compositionally biased region" description="Low complexity" evidence="1">
    <location>
        <begin position="362"/>
        <end position="371"/>
    </location>
</feature>
<protein>
    <submittedName>
        <fullName evidence="2">Uncharacterized protein</fullName>
    </submittedName>
</protein>
<feature type="compositionally biased region" description="Polar residues" evidence="1">
    <location>
        <begin position="372"/>
        <end position="391"/>
    </location>
</feature>
<feature type="compositionally biased region" description="Polar residues" evidence="1">
    <location>
        <begin position="266"/>
        <end position="275"/>
    </location>
</feature>
<organism evidence="2">
    <name type="scientific">Noctiluca scintillans</name>
    <name type="common">Sea sparkle</name>
    <name type="synonym">Red tide dinoflagellate</name>
    <dbReference type="NCBI Taxonomy" id="2966"/>
    <lineage>
        <taxon>Eukaryota</taxon>
        <taxon>Sar</taxon>
        <taxon>Alveolata</taxon>
        <taxon>Dinophyceae</taxon>
        <taxon>Noctilucales</taxon>
        <taxon>Noctilucaceae</taxon>
        <taxon>Noctiluca</taxon>
    </lineage>
</organism>
<gene>
    <name evidence="2" type="ORF">NSCI0253_LOCUS10368</name>
</gene>
<proteinExistence type="predicted"/>
<reference evidence="2" key="1">
    <citation type="submission" date="2021-01" db="EMBL/GenBank/DDBJ databases">
        <authorList>
            <person name="Corre E."/>
            <person name="Pelletier E."/>
            <person name="Niang G."/>
            <person name="Scheremetjew M."/>
            <person name="Finn R."/>
            <person name="Kale V."/>
            <person name="Holt S."/>
            <person name="Cochrane G."/>
            <person name="Meng A."/>
            <person name="Brown T."/>
            <person name="Cohen L."/>
        </authorList>
    </citation>
    <scope>NUCLEOTIDE SEQUENCE</scope>
</reference>
<sequence>MLGAAHSRLETSRGASMRRSGTSPSLRVMERRSKSRSDVKLKDSRVDILQPPDTERGLARLKGSPPQVFRMPRVPSPPTPRQKTPRAPKQTPRLSPRGQLPRPSAMRNSNKVLSSAVQVCDGKSGSITRNLSASSLSQSLAGHSLGGAGTAPNPLEGATGTMSMTSLSGDAPHSCSGTHGTTTPSESGDAYALRRTDGKQLDSRIMKLIGGGRSVLSASNLCSDVQQRRREREMRGCAQQRATIPASPVQHGRFPNGEGSHGEHSWQASRAQVSKRTSRGAQEAFGKSDKNGGCALRRTWDSQAKDLVDKSGCDKVGEEGHETHETTDVLADSSAQTPLHRDVTLFQSTSGAVDARELPGATTTSGTRSSSCQPSPLSDTSHCSHTPQPANARTEEFPQECFQNGDSASESRLQNSPVTANLHVAEAVEPLPAAPSSWLLAEHDAKVIWPGLPTSREAPQEKVAPTSLETALCGSTSAQLPTLLQNEFGSLIQKHTWQYVLPAMPDATPAPVASVPPASKEELVSDAFPVSAPVDSDVNSSLAGISMDVRDKQRLLADLVTVFASRATQAERELGSEQRANNALRVTLEVMQKQNLCLQQQVRLAQSWPHNGA</sequence>
<dbReference type="EMBL" id="HBFQ01014972">
    <property type="protein sequence ID" value="CAD8836020.1"/>
    <property type="molecule type" value="Transcribed_RNA"/>
</dbReference>